<dbReference type="SUPFAM" id="SSF51197">
    <property type="entry name" value="Clavaminate synthase-like"/>
    <property type="match status" value="1"/>
</dbReference>
<protein>
    <submittedName>
        <fullName evidence="2">Transcription factor</fullName>
    </submittedName>
</protein>
<dbReference type="Gene3D" id="2.60.120.10">
    <property type="entry name" value="Jelly Rolls"/>
    <property type="match status" value="1"/>
</dbReference>
<dbReference type="OrthoDB" id="479699at2"/>
<sequence length="334" mass="36787">MPGVIEEYRGAGQSLGLAELLDRARPLVIRGLCRDWPMVAWSRQSDTAFAQGLAKLDNGSEVDALLMPAGEGGVIGYNADVDGFNYAHHRVSITRGLQRLAACSRQDNPPGLAMQSALIADCLPGLLDDHAIPFIGKAIQPRIWIGNKVTTPAHFDEYHNIACVVCGVRRFTLFAPEQVRNLYIGPLDFAPTGAAIGMARLDRPDDPRFPRLKDALAEAQVAELHPGDAIYIPPMWWHHVESLEQINALVNYWWKPVPAGAEAPATALGCLMHCILVFRALPPAERAAWKDMLDHYVFGDENPAAHIPAGRRGILGALTPEQRAEFRETIRRYL</sequence>
<dbReference type="PROSITE" id="PS51184">
    <property type="entry name" value="JMJC"/>
    <property type="match status" value="1"/>
</dbReference>
<evidence type="ECO:0000313" key="2">
    <source>
        <dbReference type="EMBL" id="THD07478.1"/>
    </source>
</evidence>
<dbReference type="PANTHER" id="PTHR12461">
    <property type="entry name" value="HYPOXIA-INDUCIBLE FACTOR 1 ALPHA INHIBITOR-RELATED"/>
    <property type="match status" value="1"/>
</dbReference>
<dbReference type="RefSeq" id="WP_136258463.1">
    <property type="nucleotide sequence ID" value="NZ_MWIO01000026.1"/>
</dbReference>
<keyword evidence="3" id="KW-1185">Reference proteome</keyword>
<dbReference type="InterPro" id="IPR003347">
    <property type="entry name" value="JmjC_dom"/>
</dbReference>
<dbReference type="InterPro" id="IPR041667">
    <property type="entry name" value="Cupin_8"/>
</dbReference>
<evidence type="ECO:0000259" key="1">
    <source>
        <dbReference type="PROSITE" id="PS51184"/>
    </source>
</evidence>
<dbReference type="EMBL" id="MWIO01000026">
    <property type="protein sequence ID" value="THD07478.1"/>
    <property type="molecule type" value="Genomic_DNA"/>
</dbReference>
<proteinExistence type="predicted"/>
<dbReference type="SMART" id="SM00558">
    <property type="entry name" value="JmjC"/>
    <property type="match status" value="1"/>
</dbReference>
<reference evidence="2 3" key="1">
    <citation type="submission" date="2017-02" db="EMBL/GenBank/DDBJ databases">
        <title>Whole genome sequencing of Rhodanobacter lindaniclasticus DSM 17932.</title>
        <authorList>
            <person name="Kumar S."/>
            <person name="Patil P."/>
            <person name="Patil P.B."/>
        </authorList>
    </citation>
    <scope>NUCLEOTIDE SEQUENCE [LARGE SCALE GENOMIC DNA]</scope>
    <source>
        <strain evidence="2 3">DSM 17932</strain>
    </source>
</reference>
<dbReference type="Pfam" id="PF13621">
    <property type="entry name" value="Cupin_8"/>
    <property type="match status" value="1"/>
</dbReference>
<dbReference type="InterPro" id="IPR014710">
    <property type="entry name" value="RmlC-like_jellyroll"/>
</dbReference>
<dbReference type="AlphaFoldDB" id="A0A4S3KGS4"/>
<accession>A0A4S3KGS4</accession>
<comment type="caution">
    <text evidence="2">The sequence shown here is derived from an EMBL/GenBank/DDBJ whole genome shotgun (WGS) entry which is preliminary data.</text>
</comment>
<dbReference type="PANTHER" id="PTHR12461:SF105">
    <property type="entry name" value="HYPOXIA-INDUCIBLE FACTOR 1-ALPHA INHIBITOR"/>
    <property type="match status" value="1"/>
</dbReference>
<dbReference type="Proteomes" id="UP000306317">
    <property type="component" value="Unassembled WGS sequence"/>
</dbReference>
<name>A0A4S3KGS4_9GAMM</name>
<evidence type="ECO:0000313" key="3">
    <source>
        <dbReference type="Proteomes" id="UP000306317"/>
    </source>
</evidence>
<feature type="domain" description="JmjC" evidence="1">
    <location>
        <begin position="108"/>
        <end position="271"/>
    </location>
</feature>
<gene>
    <name evidence="2" type="ORF">B1991_09385</name>
</gene>
<organism evidence="2 3">
    <name type="scientific">Rhodanobacter lindaniclasticus</name>
    <dbReference type="NCBI Taxonomy" id="75310"/>
    <lineage>
        <taxon>Bacteria</taxon>
        <taxon>Pseudomonadati</taxon>
        <taxon>Pseudomonadota</taxon>
        <taxon>Gammaproteobacteria</taxon>
        <taxon>Lysobacterales</taxon>
        <taxon>Rhodanobacteraceae</taxon>
        <taxon>Rhodanobacter</taxon>
    </lineage>
</organism>